<accession>A0A0H5B0Y1</accession>
<proteinExistence type="predicted"/>
<dbReference type="RefSeq" id="YP_009218970.1">
    <property type="nucleotide sequence ID" value="NC_029017.1"/>
</dbReference>
<dbReference type="EMBL" id="LC064302">
    <property type="protein sequence ID" value="BAR94580.1"/>
    <property type="molecule type" value="Genomic_DNA"/>
</dbReference>
<sequence length="62" mass="7285">MEATQHHYTYAFSSLLMRKYFKESNRTKALGLRNRSVQLFLKAGLTGNFPWVELYSKLETIV</sequence>
<evidence type="ECO:0000313" key="1">
    <source>
        <dbReference type="EMBL" id="BAR94580.1"/>
    </source>
</evidence>
<organismHost>
    <name type="scientific">Pseudomonas aeruginosa</name>
    <dbReference type="NCBI Taxonomy" id="287"/>
</organismHost>
<dbReference type="KEGG" id="vg:26645237"/>
<keyword evidence="2" id="KW-1185">Reference proteome</keyword>
<reference evidence="1 2" key="1">
    <citation type="submission" date="2015-07" db="EMBL/GenBank/DDBJ databases">
        <title>Characterization of Pseudomonas aeruginosa phage KPP21 belonging to family Podoviridae genus N4-like viruses, isolated in Japan.</title>
        <authorList>
            <person name="Shigehisa R."/>
            <person name="Uchiyama J."/>
            <person name="Kato S."/>
            <person name="Takemura-Uchiyama I."/>
            <person name="Ujihara T."/>
            <person name="Sakaguchi Y."/>
            <person name="Okamoto N."/>
            <person name="Shimakura H."/>
            <person name="Daibata M."/>
            <person name="Sakaguchi M."/>
            <person name="Matsuzaki S."/>
        </authorList>
    </citation>
    <scope>NUCLEOTIDE SEQUENCE [LARGE SCALE GENOMIC DNA]</scope>
</reference>
<protein>
    <submittedName>
        <fullName evidence="1">Uncharacterized protein</fullName>
    </submittedName>
</protein>
<organism evidence="1 2">
    <name type="scientific">Pseudomonas phage KPP21</name>
    <dbReference type="NCBI Taxonomy" id="1678082"/>
    <lineage>
        <taxon>Viruses</taxon>
        <taxon>Duplodnaviria</taxon>
        <taxon>Heunggongvirae</taxon>
        <taxon>Uroviricota</taxon>
        <taxon>Caudoviricetes</taxon>
        <taxon>Schitoviridae</taxon>
        <taxon>Migulavirinae</taxon>
        <taxon>Luzseptimavirus</taxon>
        <taxon>Luzseptimavirus KPP21</taxon>
    </lineage>
</organism>
<evidence type="ECO:0000313" key="2">
    <source>
        <dbReference type="Proteomes" id="UP000203732"/>
    </source>
</evidence>
<name>A0A0H5B0Y1_BPK21</name>
<dbReference type="GeneID" id="26645237"/>
<dbReference type="Proteomes" id="UP000203732">
    <property type="component" value="Segment"/>
</dbReference>
<dbReference type="OrthoDB" id="37841at10239"/>